<evidence type="ECO:0000313" key="1">
    <source>
        <dbReference type="EMBL" id="KIA75555.1"/>
    </source>
</evidence>
<sequence>MNARAEMTYPTGSGIIRAPAALDHRPLARPPAVCYEANKGSLPFICRSTLVHLFSLDLRSPPLSLVMAQPTRIILYVCVADIPGNPQRRHITLGDAICRDLLSRKFHAALHPALYDHVHIPPDFDSVLPLKRWFIFDLNVRETLSYNDVTRMPHLVYLASRQGDEWMFIRREKWTEKAKSRAASYTWGGNLEQKLVAEMRKQSGHLQNATHDPS</sequence>
<dbReference type="AlphaFoldDB" id="A0A0C1C3E7"/>
<dbReference type="Proteomes" id="UP000053475">
    <property type="component" value="Unassembled WGS sequence"/>
</dbReference>
<dbReference type="EMBL" id="JOMC01000088">
    <property type="protein sequence ID" value="KIA75555.1"/>
    <property type="molecule type" value="Genomic_DNA"/>
</dbReference>
<gene>
    <name evidence="1" type="ORF">HK57_00658</name>
</gene>
<name>A0A0C1C3E7_ASPUT</name>
<proteinExistence type="predicted"/>
<accession>A0A0C1C3E7</accession>
<evidence type="ECO:0000313" key="2">
    <source>
        <dbReference type="Proteomes" id="UP000053475"/>
    </source>
</evidence>
<reference evidence="1 2" key="1">
    <citation type="submission" date="2014-11" db="EMBL/GenBank/DDBJ databases">
        <title>Genomics derived discovery of secondary metabolites biosynthetic gene clusters in Aspergillus ustus.</title>
        <authorList>
            <person name="Pi B."/>
            <person name="Dai F."/>
            <person name="Song X."/>
            <person name="Zhu C."/>
            <person name="Li H."/>
            <person name="Yu D."/>
        </authorList>
    </citation>
    <scope>NUCLEOTIDE SEQUENCE [LARGE SCALE GENOMIC DNA]</scope>
    <source>
        <strain evidence="1 2">3.3904</strain>
    </source>
</reference>
<comment type="caution">
    <text evidence="1">The sequence shown here is derived from an EMBL/GenBank/DDBJ whole genome shotgun (WGS) entry which is preliminary data.</text>
</comment>
<organism evidence="1 2">
    <name type="scientific">Aspergillus ustus</name>
    <dbReference type="NCBI Taxonomy" id="40382"/>
    <lineage>
        <taxon>Eukaryota</taxon>
        <taxon>Fungi</taxon>
        <taxon>Dikarya</taxon>
        <taxon>Ascomycota</taxon>
        <taxon>Pezizomycotina</taxon>
        <taxon>Eurotiomycetes</taxon>
        <taxon>Eurotiomycetidae</taxon>
        <taxon>Eurotiales</taxon>
        <taxon>Aspergillaceae</taxon>
        <taxon>Aspergillus</taxon>
        <taxon>Aspergillus subgen. Nidulantes</taxon>
    </lineage>
</organism>
<protein>
    <submittedName>
        <fullName evidence="1">Uncharacterized protein</fullName>
    </submittedName>
</protein>
<keyword evidence="2" id="KW-1185">Reference proteome</keyword>